<feature type="domain" description="Putative sugar diacid recognition" evidence="2">
    <location>
        <begin position="3"/>
        <end position="65"/>
    </location>
</feature>
<accession>A0A1B1YAT9</accession>
<evidence type="ECO:0000313" key="5">
    <source>
        <dbReference type="EMBL" id="ANW97874.1"/>
    </source>
</evidence>
<dbReference type="Pfam" id="PF13556">
    <property type="entry name" value="HTH_30"/>
    <property type="match status" value="1"/>
</dbReference>
<comment type="similarity">
    <text evidence="1">Belongs to the CdaR family.</text>
</comment>
<evidence type="ECO:0000259" key="2">
    <source>
        <dbReference type="Pfam" id="PF05651"/>
    </source>
</evidence>
<dbReference type="PANTHER" id="PTHR33744:SF15">
    <property type="entry name" value="CARBOHYDRATE DIACID REGULATOR"/>
    <property type="match status" value="1"/>
</dbReference>
<dbReference type="RefSeq" id="WP_015358080.1">
    <property type="nucleotide sequence ID" value="NZ_CP014672.1"/>
</dbReference>
<organism evidence="5 6">
    <name type="scientific">Thermoclostridium stercorarium subsp. thermolacticum DSM 2910</name>
    <dbReference type="NCBI Taxonomy" id="1121336"/>
    <lineage>
        <taxon>Bacteria</taxon>
        <taxon>Bacillati</taxon>
        <taxon>Bacillota</taxon>
        <taxon>Clostridia</taxon>
        <taxon>Eubacteriales</taxon>
        <taxon>Oscillospiraceae</taxon>
        <taxon>Thermoclostridium</taxon>
    </lineage>
</organism>
<evidence type="ECO:0000313" key="6">
    <source>
        <dbReference type="Proteomes" id="UP000092971"/>
    </source>
</evidence>
<dbReference type="InterPro" id="IPR042070">
    <property type="entry name" value="PucR_C-HTH_sf"/>
</dbReference>
<dbReference type="InterPro" id="IPR009057">
    <property type="entry name" value="Homeodomain-like_sf"/>
</dbReference>
<dbReference type="OrthoDB" id="9792148at2"/>
<dbReference type="Proteomes" id="UP000092971">
    <property type="component" value="Chromosome"/>
</dbReference>
<dbReference type="EMBL" id="CP014672">
    <property type="protein sequence ID" value="ANW97874.1"/>
    <property type="molecule type" value="Genomic_DNA"/>
</dbReference>
<evidence type="ECO:0000259" key="3">
    <source>
        <dbReference type="Pfam" id="PF13556"/>
    </source>
</evidence>
<dbReference type="Gene3D" id="1.10.10.2840">
    <property type="entry name" value="PucR C-terminal helix-turn-helix domain"/>
    <property type="match status" value="1"/>
</dbReference>
<dbReference type="InterPro" id="IPR025736">
    <property type="entry name" value="PucR_C-HTH_dom"/>
</dbReference>
<dbReference type="AlphaFoldDB" id="A0A1B1YAT9"/>
<gene>
    <name evidence="5" type="ORF">CSTERTH_01890</name>
</gene>
<evidence type="ECO:0000256" key="1">
    <source>
        <dbReference type="ARBA" id="ARBA00006754"/>
    </source>
</evidence>
<name>A0A1B1YAT9_THEST</name>
<feature type="domain" description="CdaR GGDEF-like" evidence="4">
    <location>
        <begin position="127"/>
        <end position="243"/>
    </location>
</feature>
<protein>
    <submittedName>
        <fullName evidence="5">CdaR family transcriptional regulator</fullName>
    </submittedName>
</protein>
<sequence>MSAKIFQSLVYRVKEILGCDVDITDTNGTVFASTRRNAVGECNEEVMEFIESNEQYAETENAAFMKVGESKGNLDFIAVVYGNLQDRKKAMELICLSIENARLYYEEKFDKNNFIKNVVLGNILPGDISLRAKELRVKDDVRRIVYSIHTEKSKDIHAYNIIQSLFPNDSKDFVVLLDDQNTVLVKELKEKETEEDIYRKARIIIDTLNTELMVKASVGIGSEVTRLRDISRSYKDAQTALAIGKIFETDKDIIDYNHLGIGRLIYQLPTTLCKLFLNEVFKDNVYEQIDQETMITIKKFFENSLNVSETSRQLFVHRNTLVYRLDKIQKLTGMDLRKFEDAMLFKVAMMVKRYLDETSK</sequence>
<reference evidence="5 6" key="1">
    <citation type="submission" date="2016-02" db="EMBL/GenBank/DDBJ databases">
        <title>Comparison of Clostridium stercorarium subspecies using comparative genomics and transcriptomics.</title>
        <authorList>
            <person name="Schellenberg J."/>
            <person name="Thallinger G."/>
            <person name="Levin D.B."/>
            <person name="Zhang X."/>
            <person name="Alvare G."/>
            <person name="Fristensky B."/>
            <person name="Sparling R."/>
        </authorList>
    </citation>
    <scope>NUCLEOTIDE SEQUENCE [LARGE SCALE GENOMIC DNA]</scope>
    <source>
        <strain evidence="5 6">DSM 2910</strain>
    </source>
</reference>
<proteinExistence type="inferred from homology"/>
<dbReference type="InterPro" id="IPR041522">
    <property type="entry name" value="CdaR_GGDEF"/>
</dbReference>
<dbReference type="InterPro" id="IPR008599">
    <property type="entry name" value="Diacid_rec"/>
</dbReference>
<dbReference type="InterPro" id="IPR051448">
    <property type="entry name" value="CdaR-like_regulators"/>
</dbReference>
<dbReference type="PANTHER" id="PTHR33744">
    <property type="entry name" value="CARBOHYDRATE DIACID REGULATOR"/>
    <property type="match status" value="1"/>
</dbReference>
<dbReference type="Pfam" id="PF17853">
    <property type="entry name" value="GGDEF_2"/>
    <property type="match status" value="1"/>
</dbReference>
<feature type="domain" description="PucR C-terminal helix-turn-helix" evidence="3">
    <location>
        <begin position="296"/>
        <end position="350"/>
    </location>
</feature>
<dbReference type="Pfam" id="PF05651">
    <property type="entry name" value="Diacid_rec"/>
    <property type="match status" value="1"/>
</dbReference>
<dbReference type="SUPFAM" id="SSF46689">
    <property type="entry name" value="Homeodomain-like"/>
    <property type="match status" value="1"/>
</dbReference>
<evidence type="ECO:0000259" key="4">
    <source>
        <dbReference type="Pfam" id="PF17853"/>
    </source>
</evidence>